<gene>
    <name evidence="1" type="ORF">JL102_22530</name>
</gene>
<dbReference type="Proteomes" id="UP000659388">
    <property type="component" value="Unassembled WGS sequence"/>
</dbReference>
<proteinExistence type="predicted"/>
<organism evidence="1 2">
    <name type="scientific">Fulvivirga sediminis</name>
    <dbReference type="NCBI Taxonomy" id="2803949"/>
    <lineage>
        <taxon>Bacteria</taxon>
        <taxon>Pseudomonadati</taxon>
        <taxon>Bacteroidota</taxon>
        <taxon>Cytophagia</taxon>
        <taxon>Cytophagales</taxon>
        <taxon>Fulvivirgaceae</taxon>
        <taxon>Fulvivirga</taxon>
    </lineage>
</organism>
<evidence type="ECO:0000313" key="1">
    <source>
        <dbReference type="EMBL" id="MBL3658940.1"/>
    </source>
</evidence>
<dbReference type="AlphaFoldDB" id="A0A937FB15"/>
<name>A0A937FB15_9BACT</name>
<dbReference type="RefSeq" id="WP_202246734.1">
    <property type="nucleotide sequence ID" value="NZ_JAESIY010000020.1"/>
</dbReference>
<protein>
    <submittedName>
        <fullName evidence="1">Uncharacterized protein</fullName>
    </submittedName>
</protein>
<sequence>MEERTNIIHNCYSKVAEGGSMVFVTLSTKDTKFDEGLEISTNRFLSKHDVKLYFHHNSSIEEEFGAFGFAEA</sequence>
<evidence type="ECO:0000313" key="2">
    <source>
        <dbReference type="Proteomes" id="UP000659388"/>
    </source>
</evidence>
<keyword evidence="2" id="KW-1185">Reference proteome</keyword>
<reference evidence="1" key="1">
    <citation type="submission" date="2021-01" db="EMBL/GenBank/DDBJ databases">
        <title>Fulvivirga kasyanovii gen. nov., sp nov., a novel member of the phylum Bacteroidetes isolated from seawater in a mussel farm.</title>
        <authorList>
            <person name="Zhao L.-H."/>
            <person name="Wang Z.-J."/>
        </authorList>
    </citation>
    <scope>NUCLEOTIDE SEQUENCE</scope>
    <source>
        <strain evidence="1">2943</strain>
    </source>
</reference>
<accession>A0A937FB15</accession>
<dbReference type="EMBL" id="JAESIY010000020">
    <property type="protein sequence ID" value="MBL3658940.1"/>
    <property type="molecule type" value="Genomic_DNA"/>
</dbReference>
<comment type="caution">
    <text evidence="1">The sequence shown here is derived from an EMBL/GenBank/DDBJ whole genome shotgun (WGS) entry which is preliminary data.</text>
</comment>